<dbReference type="RefSeq" id="WP_289544047.1">
    <property type="nucleotide sequence ID" value="NZ_JAUDDZ010000001.1"/>
</dbReference>
<evidence type="ECO:0000259" key="11">
    <source>
        <dbReference type="SMART" id="SM00642"/>
    </source>
</evidence>
<comment type="function">
    <text evidence="9">Catalyzes the formation of the alpha-1,6-glucosidic linkages in glycogen by scission of a 1,4-alpha-linked oligosaccharide from growing alpha-1,4-glucan chains and the subsequent attachment of the oligosaccharide to the alpha-1,6 position.</text>
</comment>
<feature type="domain" description="Glycosyl hydrolase family 13 catalytic" evidence="11">
    <location>
        <begin position="147"/>
        <end position="527"/>
    </location>
</feature>
<feature type="region of interest" description="Disordered" evidence="10">
    <location>
        <begin position="648"/>
        <end position="770"/>
    </location>
</feature>
<feature type="region of interest" description="Disordered" evidence="10">
    <location>
        <begin position="154"/>
        <end position="178"/>
    </location>
</feature>
<dbReference type="InterPro" id="IPR017853">
    <property type="entry name" value="GH"/>
</dbReference>
<sequence>MTDDDIYMFANGTWQRSWEKMGAHPDVQDGVEGWHFCIWAPDVKSVHVVGDFNEWDPEANELYPIAKSGMWQGFVAGLAQGDLYKFVLETDSGDLLYKADPYAFYAEQAPGTASRLMDITGYAWGDGAWLEHRRTHDHMKEPLNIYEVHLGSWKRHGDEPQGEPDENGNYPGPGDPFPAQRGEVYTYDDLSVELVDYVKEMGYSHIEVLPVMEHPFDGSWGYQPTGYYAATSRYGEPKQLMHFVDACHQAGIGVILDWVPGGFCANEEGLATFNGHMLFEREIHPNWGTHKFDFGRGEVRSFLVSNALFWIEMFHADGIRMDGVSSMLYLNFGVDDPGQKKFNKYGTEEDLDASAFIRQVNAAVGREFPDVMMIAEESTAWPLVTYPPEEGGLGFHYKWDMGWMNDTLHYMQTDFPWRPGAHRLLTFSIMYAFNENFVLPLSHDEVVNGKCSLMGRMPGDWWRQFAGLRTLVFYQITHPGAQLSFMGNEIAQFIEWRYYESIQWFLVDEYETHRHHQQFVKALNKLYLSEPAFWQRGYTEDGFTWIDANNSQQSIISFVRHGEDPDDDLVVLINFDPASYETFRMGVPREGDWKVIFDSDNPEFGGSGYEIDNLEGKVFPSEPYPWNGCDESVTISVPGLAGVVLKRVGPSSYVPPKPKRTTKRTTKRTAAKKSTKTAAKATDGASKTTAKKTTRSAAAKTSATKTAKSTATKAATTKAAVADAPAATEAAPATKTTKRSTSTAKKAASTSTKTSTRKTSSTTKKTSTSK</sequence>
<evidence type="ECO:0000256" key="4">
    <source>
        <dbReference type="ARBA" id="ARBA00022600"/>
    </source>
</evidence>
<keyword evidence="7 9" id="KW-0320">Glycogen biosynthesis</keyword>
<dbReference type="SMART" id="SM00642">
    <property type="entry name" value="Aamy"/>
    <property type="match status" value="1"/>
</dbReference>
<evidence type="ECO:0000256" key="7">
    <source>
        <dbReference type="ARBA" id="ARBA00023056"/>
    </source>
</evidence>
<proteinExistence type="inferred from homology"/>
<dbReference type="Gene3D" id="3.20.20.80">
    <property type="entry name" value="Glycosidases"/>
    <property type="match status" value="1"/>
</dbReference>
<keyword evidence="13" id="KW-1185">Reference proteome</keyword>
<dbReference type="InterPro" id="IPR006047">
    <property type="entry name" value="GH13_cat_dom"/>
</dbReference>
<comment type="subunit">
    <text evidence="9">Monomer.</text>
</comment>
<evidence type="ECO:0000313" key="13">
    <source>
        <dbReference type="Proteomes" id="UP001529421"/>
    </source>
</evidence>
<dbReference type="NCBIfam" id="NF008967">
    <property type="entry name" value="PRK12313.1"/>
    <property type="match status" value="1"/>
</dbReference>
<dbReference type="Pfam" id="PF00128">
    <property type="entry name" value="Alpha-amylase"/>
    <property type="match status" value="1"/>
</dbReference>
<gene>
    <name evidence="9 12" type="primary">glgB</name>
    <name evidence="12" type="ORF">QUW28_00965</name>
</gene>
<name>A0ABT7V6E6_9ACTN</name>
<evidence type="ECO:0000256" key="5">
    <source>
        <dbReference type="ARBA" id="ARBA00022676"/>
    </source>
</evidence>
<dbReference type="Gene3D" id="2.60.40.1180">
    <property type="entry name" value="Golgi alpha-mannosidase II"/>
    <property type="match status" value="1"/>
</dbReference>
<evidence type="ECO:0000256" key="10">
    <source>
        <dbReference type="SAM" id="MobiDB-lite"/>
    </source>
</evidence>
<evidence type="ECO:0000313" key="12">
    <source>
        <dbReference type="EMBL" id="MDM8274075.1"/>
    </source>
</evidence>
<evidence type="ECO:0000256" key="6">
    <source>
        <dbReference type="ARBA" id="ARBA00022679"/>
    </source>
</evidence>
<dbReference type="Pfam" id="PF02922">
    <property type="entry name" value="CBM_48"/>
    <property type="match status" value="1"/>
</dbReference>
<dbReference type="Pfam" id="PF02806">
    <property type="entry name" value="Alpha-amylase_C"/>
    <property type="match status" value="1"/>
</dbReference>
<feature type="compositionally biased region" description="Low complexity" evidence="10">
    <location>
        <begin position="695"/>
        <end position="770"/>
    </location>
</feature>
<organism evidence="12 13">
    <name type="scientific">Enorma phocaeensis</name>
    <dbReference type="NCBI Taxonomy" id="1871019"/>
    <lineage>
        <taxon>Bacteria</taxon>
        <taxon>Bacillati</taxon>
        <taxon>Actinomycetota</taxon>
        <taxon>Coriobacteriia</taxon>
        <taxon>Coriobacteriales</taxon>
        <taxon>Coriobacteriaceae</taxon>
        <taxon>Enorma</taxon>
    </lineage>
</organism>
<dbReference type="InterPro" id="IPR004193">
    <property type="entry name" value="Glyco_hydro_13_N"/>
</dbReference>
<comment type="pathway">
    <text evidence="2 9">Glycan biosynthesis; glycogen biosynthesis.</text>
</comment>
<dbReference type="CDD" id="cd02855">
    <property type="entry name" value="E_set_GBE_prok_N"/>
    <property type="match status" value="1"/>
</dbReference>
<dbReference type="PANTHER" id="PTHR43651:SF3">
    <property type="entry name" value="1,4-ALPHA-GLUCAN-BRANCHING ENZYME"/>
    <property type="match status" value="1"/>
</dbReference>
<dbReference type="SUPFAM" id="SSF51011">
    <property type="entry name" value="Glycosyl hydrolase domain"/>
    <property type="match status" value="1"/>
</dbReference>
<comment type="catalytic activity">
    <reaction evidence="1 9">
        <text>Transfers a segment of a (1-&gt;4)-alpha-D-glucan chain to a primary hydroxy group in a similar glucan chain.</text>
        <dbReference type="EC" id="2.4.1.18"/>
    </reaction>
</comment>
<dbReference type="InterPro" id="IPR037439">
    <property type="entry name" value="Branching_enzy"/>
</dbReference>
<evidence type="ECO:0000256" key="8">
    <source>
        <dbReference type="ARBA" id="ARBA00023277"/>
    </source>
</evidence>
<keyword evidence="6 9" id="KW-0808">Transferase</keyword>
<dbReference type="InterPro" id="IPR044143">
    <property type="entry name" value="GlgB_N_E_set_prok"/>
</dbReference>
<dbReference type="InterPro" id="IPR006407">
    <property type="entry name" value="GlgB"/>
</dbReference>
<comment type="caution">
    <text evidence="12">The sequence shown here is derived from an EMBL/GenBank/DDBJ whole genome shotgun (WGS) entry which is preliminary data.</text>
</comment>
<feature type="active site" description="Proton donor" evidence="9">
    <location>
        <position position="376"/>
    </location>
</feature>
<feature type="compositionally biased region" description="Low complexity" evidence="10">
    <location>
        <begin position="676"/>
        <end position="688"/>
    </location>
</feature>
<dbReference type="NCBIfam" id="TIGR01515">
    <property type="entry name" value="branching_enzym"/>
    <property type="match status" value="1"/>
</dbReference>
<comment type="similarity">
    <text evidence="3 9">Belongs to the glycosyl hydrolase 13 family. GlgB subfamily.</text>
</comment>
<keyword evidence="4 9" id="KW-0321">Glycogen metabolism</keyword>
<dbReference type="PIRSF" id="PIRSF000463">
    <property type="entry name" value="GlgB"/>
    <property type="match status" value="1"/>
</dbReference>
<feature type="compositionally biased region" description="Basic residues" evidence="10">
    <location>
        <begin position="657"/>
        <end position="675"/>
    </location>
</feature>
<dbReference type="Gene3D" id="2.60.40.10">
    <property type="entry name" value="Immunoglobulins"/>
    <property type="match status" value="1"/>
</dbReference>
<feature type="active site" description="Nucleophile" evidence="9">
    <location>
        <position position="322"/>
    </location>
</feature>
<evidence type="ECO:0000256" key="3">
    <source>
        <dbReference type="ARBA" id="ARBA00009000"/>
    </source>
</evidence>
<accession>A0ABT7V6E6</accession>
<dbReference type="PANTHER" id="PTHR43651">
    <property type="entry name" value="1,4-ALPHA-GLUCAN-BRANCHING ENZYME"/>
    <property type="match status" value="1"/>
</dbReference>
<keyword evidence="5 9" id="KW-0328">Glycosyltransferase</keyword>
<evidence type="ECO:0000256" key="1">
    <source>
        <dbReference type="ARBA" id="ARBA00000826"/>
    </source>
</evidence>
<reference evidence="13" key="1">
    <citation type="submission" date="2023-06" db="EMBL/GenBank/DDBJ databases">
        <title>Identification and characterization of horizontal gene transfer across gut microbiota members of farm animals based on homology search.</title>
        <authorList>
            <person name="Zeman M."/>
            <person name="Kubasova T."/>
            <person name="Jahodarova E."/>
            <person name="Nykrynova M."/>
            <person name="Rychlik I."/>
        </authorList>
    </citation>
    <scope>NUCLEOTIDE SEQUENCE [LARGE SCALE GENOMIC DNA]</scope>
    <source>
        <strain evidence="13">154_Feed</strain>
    </source>
</reference>
<evidence type="ECO:0000256" key="2">
    <source>
        <dbReference type="ARBA" id="ARBA00004964"/>
    </source>
</evidence>
<dbReference type="InterPro" id="IPR013780">
    <property type="entry name" value="Glyco_hydro_b"/>
</dbReference>
<dbReference type="NCBIfam" id="NF003811">
    <property type="entry name" value="PRK05402.1"/>
    <property type="match status" value="1"/>
</dbReference>
<dbReference type="EC" id="2.4.1.18" evidence="9"/>
<keyword evidence="8 9" id="KW-0119">Carbohydrate metabolism</keyword>
<dbReference type="HAMAP" id="MF_00685">
    <property type="entry name" value="GlgB"/>
    <property type="match status" value="1"/>
</dbReference>
<dbReference type="InterPro" id="IPR006048">
    <property type="entry name" value="A-amylase/branching_C"/>
</dbReference>
<protein>
    <recommendedName>
        <fullName evidence="9">1,4-alpha-glucan branching enzyme GlgB</fullName>
        <ecNumber evidence="9">2.4.1.18</ecNumber>
    </recommendedName>
    <alternativeName>
        <fullName evidence="9">1,4-alpha-D-glucan:1,4-alpha-D-glucan 6-glucosyl-transferase</fullName>
    </alternativeName>
    <alternativeName>
        <fullName evidence="9">Alpha-(1-&gt;4)-glucan branching enzyme</fullName>
    </alternativeName>
    <alternativeName>
        <fullName evidence="9">Glycogen branching enzyme</fullName>
        <shortName evidence="9">BE</shortName>
    </alternativeName>
</protein>
<dbReference type="EMBL" id="JAUDDZ010000001">
    <property type="protein sequence ID" value="MDM8274075.1"/>
    <property type="molecule type" value="Genomic_DNA"/>
</dbReference>
<dbReference type="SUPFAM" id="SSF51445">
    <property type="entry name" value="(Trans)glycosidases"/>
    <property type="match status" value="1"/>
</dbReference>
<dbReference type="CDD" id="cd11322">
    <property type="entry name" value="AmyAc_Glg_BE"/>
    <property type="match status" value="1"/>
</dbReference>
<dbReference type="Proteomes" id="UP001529421">
    <property type="component" value="Unassembled WGS sequence"/>
</dbReference>
<evidence type="ECO:0000256" key="9">
    <source>
        <dbReference type="HAMAP-Rule" id="MF_00685"/>
    </source>
</evidence>
<dbReference type="InterPro" id="IPR013783">
    <property type="entry name" value="Ig-like_fold"/>
</dbReference>